<dbReference type="GO" id="GO:0005384">
    <property type="term" value="F:manganese ion transmembrane transporter activity"/>
    <property type="evidence" value="ECO:0007669"/>
    <property type="project" value="TreeGrafter"/>
</dbReference>
<sequence>MDPYRPSPESIKEPPLSLSDRLRHLGPSLILSAAIVGSGELIATTTLGAKAGFITFWLIIIGCMIKVMVQLAFGKHTLLTGETAMKAFNDLPGIRTKRANWAVWSMSLMMVLKLLQMGGIIGGVAIILNIALPFLPITIWAAFSALLVAFLVSQGYYRFIEKFSIFMIAFFTLFTFTTLFFLQFTPYALEWTEIKSGLTFQLPKASLAFAFGAFGITGVGGDEIIHYNYWCLEKGYAAYSGKPDQSAEWQRRVKGWLKVMNLDALIAMVIYTTVTAAFYLLGAAVLYKSGNIPEGYGMIDALSTIYTETLGPNARLFFLAGAFVVLFSTLFASLAAWTRQFADLFGQLGLVDFFNTSERIKVIKKLSWVLPLIWVSLFLFIEKPVFMVLLGGIVGSVILFLVVGAVLYFRYRRTSIEFKPTLAYDILLILSSISIIGIGIYGIVKLF</sequence>
<dbReference type="GO" id="GO:0034755">
    <property type="term" value="P:iron ion transmembrane transport"/>
    <property type="evidence" value="ECO:0007669"/>
    <property type="project" value="TreeGrafter"/>
</dbReference>
<comment type="caution">
    <text evidence="6">The sequence shown here is derived from an EMBL/GenBank/DDBJ whole genome shotgun (WGS) entry which is preliminary data.</text>
</comment>
<gene>
    <name evidence="6" type="ORF">AFM12_13935</name>
</gene>
<dbReference type="RefSeq" id="WP_055149276.1">
    <property type="nucleotide sequence ID" value="NZ_JXSZ01000010.1"/>
</dbReference>
<feature type="transmembrane region" description="Helical" evidence="5">
    <location>
        <begin position="165"/>
        <end position="185"/>
    </location>
</feature>
<dbReference type="GO" id="GO:0015086">
    <property type="term" value="F:cadmium ion transmembrane transporter activity"/>
    <property type="evidence" value="ECO:0007669"/>
    <property type="project" value="TreeGrafter"/>
</dbReference>
<name>A0A0P7C2X0_9BACT</name>
<dbReference type="GO" id="GO:0005886">
    <property type="term" value="C:plasma membrane"/>
    <property type="evidence" value="ECO:0007669"/>
    <property type="project" value="TreeGrafter"/>
</dbReference>
<accession>A0A0P7C2X0</accession>
<feature type="transmembrane region" description="Helical" evidence="5">
    <location>
        <begin position="264"/>
        <end position="287"/>
    </location>
</feature>
<reference evidence="6 7" key="1">
    <citation type="submission" date="2015-07" db="EMBL/GenBank/DDBJ databases">
        <title>The draft genome sequence of Leadbetterella sp. JN14-9.</title>
        <authorList>
            <person name="Liu Y."/>
            <person name="Du J."/>
            <person name="Shao Z."/>
        </authorList>
    </citation>
    <scope>NUCLEOTIDE SEQUENCE [LARGE SCALE GENOMIC DNA]</scope>
    <source>
        <strain evidence="6 7">JN14-9</strain>
    </source>
</reference>
<dbReference type="OrthoDB" id="9787548at2"/>
<keyword evidence="2 5" id="KW-0812">Transmembrane</keyword>
<feature type="transmembrane region" description="Helical" evidence="5">
    <location>
        <begin position="54"/>
        <end position="73"/>
    </location>
</feature>
<feature type="transmembrane region" description="Helical" evidence="5">
    <location>
        <begin position="387"/>
        <end position="409"/>
    </location>
</feature>
<dbReference type="InterPro" id="IPR001046">
    <property type="entry name" value="NRAMP_fam"/>
</dbReference>
<keyword evidence="7" id="KW-1185">Reference proteome</keyword>
<dbReference type="PATRIC" id="fig|1605367.3.peg.186"/>
<feature type="transmembrane region" description="Helical" evidence="5">
    <location>
        <begin position="134"/>
        <end position="153"/>
    </location>
</feature>
<keyword evidence="3 5" id="KW-1133">Transmembrane helix</keyword>
<feature type="transmembrane region" description="Helical" evidence="5">
    <location>
        <begin position="316"/>
        <end position="337"/>
    </location>
</feature>
<evidence type="ECO:0000256" key="1">
    <source>
        <dbReference type="ARBA" id="ARBA00004141"/>
    </source>
</evidence>
<dbReference type="Proteomes" id="UP000050454">
    <property type="component" value="Unassembled WGS sequence"/>
</dbReference>
<evidence type="ECO:0000256" key="2">
    <source>
        <dbReference type="ARBA" id="ARBA00022692"/>
    </source>
</evidence>
<feature type="transmembrane region" description="Helical" evidence="5">
    <location>
        <begin position="205"/>
        <end position="225"/>
    </location>
</feature>
<dbReference type="PANTHER" id="PTHR11706">
    <property type="entry name" value="SOLUTE CARRIER PROTEIN FAMILY 11 MEMBER"/>
    <property type="match status" value="1"/>
</dbReference>
<dbReference type="PANTHER" id="PTHR11706:SF3">
    <property type="entry name" value="METAL ION TRANSPORT PROTEIN"/>
    <property type="match status" value="1"/>
</dbReference>
<evidence type="ECO:0000256" key="4">
    <source>
        <dbReference type="ARBA" id="ARBA00023136"/>
    </source>
</evidence>
<feature type="transmembrane region" description="Helical" evidence="5">
    <location>
        <begin position="362"/>
        <end position="381"/>
    </location>
</feature>
<dbReference type="EMBL" id="LGTQ01000010">
    <property type="protein sequence ID" value="KPM47595.1"/>
    <property type="molecule type" value="Genomic_DNA"/>
</dbReference>
<proteinExistence type="predicted"/>
<evidence type="ECO:0000313" key="7">
    <source>
        <dbReference type="Proteomes" id="UP000050454"/>
    </source>
</evidence>
<feature type="transmembrane region" description="Helical" evidence="5">
    <location>
        <begin position="101"/>
        <end position="128"/>
    </location>
</feature>
<comment type="subcellular location">
    <subcellularLocation>
        <location evidence="1">Membrane</location>
        <topology evidence="1">Multi-pass membrane protein</topology>
    </subcellularLocation>
</comment>
<dbReference type="NCBIfam" id="NF037982">
    <property type="entry name" value="Nramp_1"/>
    <property type="match status" value="1"/>
</dbReference>
<evidence type="ECO:0000256" key="5">
    <source>
        <dbReference type="SAM" id="Phobius"/>
    </source>
</evidence>
<protein>
    <submittedName>
        <fullName evidence="6">Iron transporter</fullName>
    </submittedName>
</protein>
<keyword evidence="4 5" id="KW-0472">Membrane</keyword>
<evidence type="ECO:0000256" key="3">
    <source>
        <dbReference type="ARBA" id="ARBA00022989"/>
    </source>
</evidence>
<organism evidence="6 7">
    <name type="scientific">Jiulongibacter sediminis</name>
    <dbReference type="NCBI Taxonomy" id="1605367"/>
    <lineage>
        <taxon>Bacteria</taxon>
        <taxon>Pseudomonadati</taxon>
        <taxon>Bacteroidota</taxon>
        <taxon>Cytophagia</taxon>
        <taxon>Cytophagales</taxon>
        <taxon>Leadbetterellaceae</taxon>
        <taxon>Jiulongibacter</taxon>
    </lineage>
</organism>
<evidence type="ECO:0000313" key="6">
    <source>
        <dbReference type="EMBL" id="KPM47595.1"/>
    </source>
</evidence>
<dbReference type="AlphaFoldDB" id="A0A0P7C2X0"/>
<feature type="transmembrane region" description="Helical" evidence="5">
    <location>
        <begin position="421"/>
        <end position="444"/>
    </location>
</feature>
<dbReference type="STRING" id="1605367.AFM12_13935"/>